<dbReference type="PANTHER" id="PTHR23011:SF28">
    <property type="entry name" value="CYCLIC NUCLEOTIDE-BINDING DOMAIN CONTAINING PROTEIN"/>
    <property type="match status" value="1"/>
</dbReference>
<dbReference type="Pfam" id="PF00027">
    <property type="entry name" value="cNMP_binding"/>
    <property type="match status" value="1"/>
</dbReference>
<feature type="non-terminal residue" evidence="3">
    <location>
        <position position="1"/>
    </location>
</feature>
<name>A0A382SJM4_9ZZZZ</name>
<accession>A0A382SJM4</accession>
<evidence type="ECO:0000259" key="2">
    <source>
        <dbReference type="PROSITE" id="PS50042"/>
    </source>
</evidence>
<feature type="non-terminal residue" evidence="3">
    <location>
        <position position="310"/>
    </location>
</feature>
<reference evidence="3" key="1">
    <citation type="submission" date="2018-05" db="EMBL/GenBank/DDBJ databases">
        <authorList>
            <person name="Lanie J.A."/>
            <person name="Ng W.-L."/>
            <person name="Kazmierczak K.M."/>
            <person name="Andrzejewski T.M."/>
            <person name="Davidsen T.M."/>
            <person name="Wayne K.J."/>
            <person name="Tettelin H."/>
            <person name="Glass J.I."/>
            <person name="Rusch D."/>
            <person name="Podicherti R."/>
            <person name="Tsui H.-C.T."/>
            <person name="Winkler M.E."/>
        </authorList>
    </citation>
    <scope>NUCLEOTIDE SEQUENCE</scope>
</reference>
<proteinExistence type="predicted"/>
<evidence type="ECO:0000256" key="1">
    <source>
        <dbReference type="SAM" id="MobiDB-lite"/>
    </source>
</evidence>
<gene>
    <name evidence="3" type="ORF">METZ01_LOCUS362920</name>
</gene>
<dbReference type="SUPFAM" id="SSF51206">
    <property type="entry name" value="cAMP-binding domain-like"/>
    <property type="match status" value="1"/>
</dbReference>
<dbReference type="Gene3D" id="2.60.120.10">
    <property type="entry name" value="Jelly Rolls"/>
    <property type="match status" value="2"/>
</dbReference>
<dbReference type="InterPro" id="IPR018490">
    <property type="entry name" value="cNMP-bd_dom_sf"/>
</dbReference>
<organism evidence="3">
    <name type="scientific">marine metagenome</name>
    <dbReference type="NCBI Taxonomy" id="408172"/>
    <lineage>
        <taxon>unclassified sequences</taxon>
        <taxon>metagenomes</taxon>
        <taxon>ecological metagenomes</taxon>
    </lineage>
</organism>
<feature type="domain" description="Cyclic nucleotide-binding" evidence="2">
    <location>
        <begin position="55"/>
        <end position="82"/>
    </location>
</feature>
<evidence type="ECO:0000313" key="3">
    <source>
        <dbReference type="EMBL" id="SVD10066.1"/>
    </source>
</evidence>
<dbReference type="InterPro" id="IPR000595">
    <property type="entry name" value="cNMP-bd_dom"/>
</dbReference>
<dbReference type="PANTHER" id="PTHR23011">
    <property type="entry name" value="CYCLIC NUCLEOTIDE-BINDING DOMAIN CONTAINING PROTEIN"/>
    <property type="match status" value="1"/>
</dbReference>
<dbReference type="EMBL" id="UINC01129583">
    <property type="protein sequence ID" value="SVD10066.1"/>
    <property type="molecule type" value="Genomic_DNA"/>
</dbReference>
<feature type="compositionally biased region" description="Basic and acidic residues" evidence="1">
    <location>
        <begin position="117"/>
        <end position="126"/>
    </location>
</feature>
<feature type="domain" description="Cyclic nucleotide-binding" evidence="2">
    <location>
        <begin position="158"/>
        <end position="216"/>
    </location>
</feature>
<feature type="region of interest" description="Disordered" evidence="1">
    <location>
        <begin position="114"/>
        <end position="136"/>
    </location>
</feature>
<feature type="domain" description="Cyclic nucleotide-binding" evidence="2">
    <location>
        <begin position="227"/>
        <end position="310"/>
    </location>
</feature>
<protein>
    <recommendedName>
        <fullName evidence="2">Cyclic nucleotide-binding domain-containing protein</fullName>
    </recommendedName>
</protein>
<dbReference type="PROSITE" id="PS50042">
    <property type="entry name" value="CNMP_BINDING_3"/>
    <property type="match status" value="3"/>
</dbReference>
<sequence length="310" mass="34925">QRPQRWDTPFGPGMTDADADRVLSFEPFSNMDAERFPASQSLSGIIKNDTRLIQYSDGDIIVRAGDYGNSAFLVISGEARVVLPPGLPDEMLGRAPEKRRSLLNAVAQLWRNSNYPEVRDPSRSEDGANTGTRGSDEHARIFLQDVPTVLDEHGTVALGEGQMFGEIAALGRTQRSATVFAQGEAELLEIRWQGFREIRKRNDEFRKHVDNLYRERSLTVHLQATPMFKHLSEDIIAKIADETLFETYGNFDWHTSYNRLAEGQPHERLAREPIIVAEGDYPDGLLLIRSGFARISRSVNNGHRTLEYIG</sequence>
<dbReference type="InterPro" id="IPR014710">
    <property type="entry name" value="RmlC-like_jellyroll"/>
</dbReference>
<dbReference type="CDD" id="cd00038">
    <property type="entry name" value="CAP_ED"/>
    <property type="match status" value="1"/>
</dbReference>
<dbReference type="AlphaFoldDB" id="A0A382SJM4"/>